<dbReference type="AlphaFoldDB" id="A0A917L9C9"/>
<name>A0A917L9C9_9ACTN</name>
<dbReference type="Proteomes" id="UP000657574">
    <property type="component" value="Unassembled WGS sequence"/>
</dbReference>
<comment type="caution">
    <text evidence="1">The sequence shown here is derived from an EMBL/GenBank/DDBJ whole genome shotgun (WGS) entry which is preliminary data.</text>
</comment>
<organism evidence="1 2">
    <name type="scientific">Streptomyces brasiliensis</name>
    <dbReference type="NCBI Taxonomy" id="1954"/>
    <lineage>
        <taxon>Bacteria</taxon>
        <taxon>Bacillati</taxon>
        <taxon>Actinomycetota</taxon>
        <taxon>Actinomycetes</taxon>
        <taxon>Kitasatosporales</taxon>
        <taxon>Streptomycetaceae</taxon>
        <taxon>Streptomyces</taxon>
    </lineage>
</organism>
<evidence type="ECO:0000313" key="2">
    <source>
        <dbReference type="Proteomes" id="UP000657574"/>
    </source>
</evidence>
<accession>A0A917L9C9</accession>
<keyword evidence="2" id="KW-1185">Reference proteome</keyword>
<reference evidence="1" key="2">
    <citation type="submission" date="2020-09" db="EMBL/GenBank/DDBJ databases">
        <authorList>
            <person name="Sun Q."/>
            <person name="Ohkuma M."/>
        </authorList>
    </citation>
    <scope>NUCLEOTIDE SEQUENCE</scope>
    <source>
        <strain evidence="1">JCM 3086</strain>
    </source>
</reference>
<protein>
    <submittedName>
        <fullName evidence="1">Uncharacterized protein</fullName>
    </submittedName>
</protein>
<proteinExistence type="predicted"/>
<reference evidence="1" key="1">
    <citation type="journal article" date="2014" name="Int. J. Syst. Evol. Microbiol.">
        <title>Complete genome sequence of Corynebacterium casei LMG S-19264T (=DSM 44701T), isolated from a smear-ripened cheese.</title>
        <authorList>
            <consortium name="US DOE Joint Genome Institute (JGI-PGF)"/>
            <person name="Walter F."/>
            <person name="Albersmeier A."/>
            <person name="Kalinowski J."/>
            <person name="Ruckert C."/>
        </authorList>
    </citation>
    <scope>NUCLEOTIDE SEQUENCE</scope>
    <source>
        <strain evidence="1">JCM 3086</strain>
    </source>
</reference>
<sequence>MAGAPPLVRMVDATIGEALAGVSAGVVADVVVFTTVDDLRLSGTAGWIQLGLTGGLVVVGRSASCCTGRACGGSSRTRWHRRRCRTWSRRPAGCGRAAVERRSSPLP</sequence>
<dbReference type="EMBL" id="BMQA01000034">
    <property type="protein sequence ID" value="GGJ47736.1"/>
    <property type="molecule type" value="Genomic_DNA"/>
</dbReference>
<evidence type="ECO:0000313" key="1">
    <source>
        <dbReference type="EMBL" id="GGJ47736.1"/>
    </source>
</evidence>
<gene>
    <name evidence="1" type="ORF">GCM10010121_068690</name>
</gene>